<comment type="similarity">
    <text evidence="2 11 12">Belongs to the RPAP2 family.</text>
</comment>
<feature type="domain" description="RTR1-type" evidence="14">
    <location>
        <begin position="88"/>
        <end position="176"/>
    </location>
</feature>
<dbReference type="GO" id="GO:0005634">
    <property type="term" value="C:nucleus"/>
    <property type="evidence" value="ECO:0007669"/>
    <property type="project" value="UniProtKB-SubCell"/>
</dbReference>
<reference evidence="15" key="1">
    <citation type="submission" date="2022-10" db="EMBL/GenBank/DDBJ databases">
        <title>Tapping the CABI collections for fungal endophytes: first genome assemblies for Collariella, Neodidymelliopsis, Ascochyta clinopodiicola, Didymella pomorum, Didymosphaeria variabile, Neocosmospora piperis and Neocucurbitaria cava.</title>
        <authorList>
            <person name="Hill R."/>
        </authorList>
    </citation>
    <scope>NUCLEOTIDE SEQUENCE</scope>
    <source>
        <strain evidence="15">IMI 355082</strain>
    </source>
</reference>
<dbReference type="PANTHER" id="PTHR14732">
    <property type="entry name" value="RNA POLYMERASE II SUBUNIT B1 CTD PHOSPHATASE RPAP2-RELATED"/>
    <property type="match status" value="1"/>
</dbReference>
<evidence type="ECO:0000256" key="13">
    <source>
        <dbReference type="SAM" id="MobiDB-lite"/>
    </source>
</evidence>
<keyword evidence="8 12" id="KW-0539">Nucleus</keyword>
<dbReference type="Pfam" id="PF04181">
    <property type="entry name" value="RPAP2_Rtr1"/>
    <property type="match status" value="1"/>
</dbReference>
<keyword evidence="5 12" id="KW-0378">Hydrolase</keyword>
<keyword evidence="4 12" id="KW-0863">Zinc-finger</keyword>
<dbReference type="InterPro" id="IPR039693">
    <property type="entry name" value="Rtr1/RPAP2"/>
</dbReference>
<comment type="caution">
    <text evidence="15">The sequence shown here is derived from an EMBL/GenBank/DDBJ whole genome shotgun (WGS) entry which is preliminary data.</text>
</comment>
<dbReference type="PROSITE" id="PS51479">
    <property type="entry name" value="ZF_RTR1"/>
    <property type="match status" value="1"/>
</dbReference>
<name>A0A9W9CW64_9PEZI</name>
<evidence type="ECO:0000256" key="3">
    <source>
        <dbReference type="ARBA" id="ARBA00022723"/>
    </source>
</evidence>
<organism evidence="15 16">
    <name type="scientific">Gnomoniopsis smithogilvyi</name>
    <dbReference type="NCBI Taxonomy" id="1191159"/>
    <lineage>
        <taxon>Eukaryota</taxon>
        <taxon>Fungi</taxon>
        <taxon>Dikarya</taxon>
        <taxon>Ascomycota</taxon>
        <taxon>Pezizomycotina</taxon>
        <taxon>Sordariomycetes</taxon>
        <taxon>Sordariomycetidae</taxon>
        <taxon>Diaporthales</taxon>
        <taxon>Gnomoniaceae</taxon>
        <taxon>Gnomoniopsis</taxon>
    </lineage>
</organism>
<accession>A0A9W9CW64</accession>
<evidence type="ECO:0000259" key="14">
    <source>
        <dbReference type="PROSITE" id="PS51479"/>
    </source>
</evidence>
<evidence type="ECO:0000256" key="11">
    <source>
        <dbReference type="PROSITE-ProRule" id="PRU00812"/>
    </source>
</evidence>
<dbReference type="GO" id="GO:0008420">
    <property type="term" value="F:RNA polymerase II CTD heptapeptide repeat phosphatase activity"/>
    <property type="evidence" value="ECO:0007669"/>
    <property type="project" value="UniProtKB-UniRule"/>
</dbReference>
<evidence type="ECO:0000256" key="7">
    <source>
        <dbReference type="ARBA" id="ARBA00022912"/>
    </source>
</evidence>
<gene>
    <name evidence="15" type="ORF">N0V93_004411</name>
</gene>
<proteinExistence type="inferred from homology"/>
<keyword evidence="7 12" id="KW-0904">Protein phosphatase</keyword>
<dbReference type="OrthoDB" id="2590500at2759"/>
<protein>
    <recommendedName>
        <fullName evidence="12">RNA polymerase II subunit B1 CTD phosphatase RPAP2 homolog</fullName>
        <ecNumber evidence="12">3.1.3.16</ecNumber>
    </recommendedName>
</protein>
<evidence type="ECO:0000256" key="8">
    <source>
        <dbReference type="ARBA" id="ARBA00023242"/>
    </source>
</evidence>
<feature type="region of interest" description="Disordered" evidence="13">
    <location>
        <begin position="265"/>
        <end position="308"/>
    </location>
</feature>
<feature type="compositionally biased region" description="Acidic residues" evidence="13">
    <location>
        <begin position="296"/>
        <end position="308"/>
    </location>
</feature>
<keyword evidence="16" id="KW-1185">Reference proteome</keyword>
<evidence type="ECO:0000256" key="6">
    <source>
        <dbReference type="ARBA" id="ARBA00022833"/>
    </source>
</evidence>
<dbReference type="Proteomes" id="UP001140453">
    <property type="component" value="Unassembled WGS sequence"/>
</dbReference>
<keyword evidence="6 12" id="KW-0862">Zinc</keyword>
<evidence type="ECO:0000313" key="15">
    <source>
        <dbReference type="EMBL" id="KAJ4390813.1"/>
    </source>
</evidence>
<evidence type="ECO:0000256" key="12">
    <source>
        <dbReference type="RuleBase" id="RU367080"/>
    </source>
</evidence>
<evidence type="ECO:0000256" key="1">
    <source>
        <dbReference type="ARBA" id="ARBA00004123"/>
    </source>
</evidence>
<evidence type="ECO:0000256" key="10">
    <source>
        <dbReference type="ARBA" id="ARBA00048336"/>
    </source>
</evidence>
<feature type="compositionally biased region" description="Polar residues" evidence="13">
    <location>
        <begin position="18"/>
        <end position="28"/>
    </location>
</feature>
<dbReference type="EMBL" id="JAPEVB010000003">
    <property type="protein sequence ID" value="KAJ4390813.1"/>
    <property type="molecule type" value="Genomic_DNA"/>
</dbReference>
<dbReference type="InterPro" id="IPR007308">
    <property type="entry name" value="Rtr1/RPAP2_dom"/>
</dbReference>
<comment type="subcellular location">
    <subcellularLocation>
        <location evidence="1 12">Nucleus</location>
    </subcellularLocation>
</comment>
<comment type="catalytic activity">
    <reaction evidence="9 12">
        <text>O-phospho-L-seryl-[protein] + H2O = L-seryl-[protein] + phosphate</text>
        <dbReference type="Rhea" id="RHEA:20629"/>
        <dbReference type="Rhea" id="RHEA-COMP:9863"/>
        <dbReference type="Rhea" id="RHEA-COMP:11604"/>
        <dbReference type="ChEBI" id="CHEBI:15377"/>
        <dbReference type="ChEBI" id="CHEBI:29999"/>
        <dbReference type="ChEBI" id="CHEBI:43474"/>
        <dbReference type="ChEBI" id="CHEBI:83421"/>
        <dbReference type="EC" id="3.1.3.16"/>
    </reaction>
</comment>
<feature type="region of interest" description="Disordered" evidence="13">
    <location>
        <begin position="192"/>
        <end position="214"/>
    </location>
</feature>
<keyword evidence="3 12" id="KW-0479">Metal-binding</keyword>
<sequence>MASDPKVPLKGILKKPASSATPTSSLQGPPNPHDDARTVALHHANLLQTRKDTEAAILDNLLALLDLPQHTSHPPSSPHPADVTAFNELLRPFQPSDYDDLITERNLADNRCGYALCPNRRRRLAGAGTYKMVNKGRRDFDIVETRELERWCSTECTRRALWVKVQLNETAAWERVGLPELKVELYPEKDAGKDKTAADGKVQSTTQGQDEAARLAKDVASLQLEEDRKAAQDQAALAVERGDNARDVSKRQFDLAIREKKVVTQAEAPSLGTDPVKEGSIEGYRPKFGGVKPDDAAEGSESEDWVAI</sequence>
<dbReference type="GO" id="GO:0005737">
    <property type="term" value="C:cytoplasm"/>
    <property type="evidence" value="ECO:0007669"/>
    <property type="project" value="TreeGrafter"/>
</dbReference>
<comment type="function">
    <text evidence="12">Putative RNA polymerase II subunit B1 C-terminal domain (CTD) phosphatase involved in RNA polymerase II transcription regulation.</text>
</comment>
<dbReference type="Gene3D" id="1.25.40.820">
    <property type="match status" value="1"/>
</dbReference>
<comment type="catalytic activity">
    <reaction evidence="10 12">
        <text>O-phospho-L-threonyl-[protein] + H2O = L-threonyl-[protein] + phosphate</text>
        <dbReference type="Rhea" id="RHEA:47004"/>
        <dbReference type="Rhea" id="RHEA-COMP:11060"/>
        <dbReference type="Rhea" id="RHEA-COMP:11605"/>
        <dbReference type="ChEBI" id="CHEBI:15377"/>
        <dbReference type="ChEBI" id="CHEBI:30013"/>
        <dbReference type="ChEBI" id="CHEBI:43474"/>
        <dbReference type="ChEBI" id="CHEBI:61977"/>
        <dbReference type="EC" id="3.1.3.16"/>
    </reaction>
</comment>
<dbReference type="EC" id="3.1.3.16" evidence="12"/>
<evidence type="ECO:0000256" key="2">
    <source>
        <dbReference type="ARBA" id="ARBA00005676"/>
    </source>
</evidence>
<evidence type="ECO:0000256" key="9">
    <source>
        <dbReference type="ARBA" id="ARBA00047761"/>
    </source>
</evidence>
<evidence type="ECO:0000313" key="16">
    <source>
        <dbReference type="Proteomes" id="UP001140453"/>
    </source>
</evidence>
<dbReference type="GO" id="GO:0043175">
    <property type="term" value="F:RNA polymerase core enzyme binding"/>
    <property type="evidence" value="ECO:0007669"/>
    <property type="project" value="UniProtKB-UniRule"/>
</dbReference>
<dbReference type="AlphaFoldDB" id="A0A9W9CW64"/>
<dbReference type="PANTHER" id="PTHR14732:SF0">
    <property type="entry name" value="RNA POLYMERASE II SUBUNIT B1 CTD PHOSPHATASE RPAP2-RELATED"/>
    <property type="match status" value="1"/>
</dbReference>
<dbReference type="InterPro" id="IPR038534">
    <property type="entry name" value="Rtr1/RPAP2_sf"/>
</dbReference>
<feature type="region of interest" description="Disordered" evidence="13">
    <location>
        <begin position="1"/>
        <end position="36"/>
    </location>
</feature>
<evidence type="ECO:0000256" key="4">
    <source>
        <dbReference type="ARBA" id="ARBA00022771"/>
    </source>
</evidence>
<evidence type="ECO:0000256" key="5">
    <source>
        <dbReference type="ARBA" id="ARBA00022801"/>
    </source>
</evidence>
<dbReference type="GO" id="GO:0008270">
    <property type="term" value="F:zinc ion binding"/>
    <property type="evidence" value="ECO:0007669"/>
    <property type="project" value="UniProtKB-KW"/>
</dbReference>